<feature type="transmembrane region" description="Helical" evidence="1">
    <location>
        <begin position="357"/>
        <end position="380"/>
    </location>
</feature>
<dbReference type="AlphaFoldDB" id="A0A3M9XRI6"/>
<dbReference type="PANTHER" id="PTHR34219">
    <property type="entry name" value="IRON-REGULATED INNER MEMBRANE PROTEIN-RELATED"/>
    <property type="match status" value="1"/>
</dbReference>
<name>A0A3M9XRI6_9HYPH</name>
<keyword evidence="1" id="KW-1133">Transmembrane helix</keyword>
<dbReference type="Pfam" id="PF03929">
    <property type="entry name" value="PepSY_TM"/>
    <property type="match status" value="1"/>
</dbReference>
<proteinExistence type="predicted"/>
<evidence type="ECO:0000313" key="2">
    <source>
        <dbReference type="EMBL" id="RNJ50445.1"/>
    </source>
</evidence>
<dbReference type="PANTHER" id="PTHR34219:SF5">
    <property type="entry name" value="BLR4505 PROTEIN"/>
    <property type="match status" value="1"/>
</dbReference>
<dbReference type="EMBL" id="QWDD01000001">
    <property type="protein sequence ID" value="RNJ50445.1"/>
    <property type="molecule type" value="Genomic_DNA"/>
</dbReference>
<evidence type="ECO:0000256" key="1">
    <source>
        <dbReference type="SAM" id="Phobius"/>
    </source>
</evidence>
<feature type="transmembrane region" description="Helical" evidence="1">
    <location>
        <begin position="207"/>
        <end position="229"/>
    </location>
</feature>
<dbReference type="OrthoDB" id="9791166at2"/>
<protein>
    <submittedName>
        <fullName evidence="2">PepSY domain-containing protein</fullName>
    </submittedName>
</protein>
<dbReference type="Proteomes" id="UP000268623">
    <property type="component" value="Unassembled WGS sequence"/>
</dbReference>
<reference evidence="2 3" key="1">
    <citation type="submission" date="2018-08" db="EMBL/GenBank/DDBJ databases">
        <title>Genome sequence of Methylocystis hirsuta CSC1, a methanotroph able to accumulate PHAs.</title>
        <authorList>
            <person name="Bordel S."/>
            <person name="Rodriguez E."/>
            <person name="Gancedo J."/>
            <person name="Munoz R."/>
        </authorList>
    </citation>
    <scope>NUCLEOTIDE SEQUENCE [LARGE SCALE GENOMIC DNA]</scope>
    <source>
        <strain evidence="2 3">CSC1</strain>
    </source>
</reference>
<gene>
    <name evidence="2" type="ORF">D1O30_13490</name>
</gene>
<evidence type="ECO:0000313" key="3">
    <source>
        <dbReference type="Proteomes" id="UP000268623"/>
    </source>
</evidence>
<feature type="transmembrane region" description="Helical" evidence="1">
    <location>
        <begin position="146"/>
        <end position="167"/>
    </location>
</feature>
<accession>A0A3M9XRI6</accession>
<keyword evidence="3" id="KW-1185">Reference proteome</keyword>
<organism evidence="2 3">
    <name type="scientific">Methylocystis hirsuta</name>
    <dbReference type="NCBI Taxonomy" id="369798"/>
    <lineage>
        <taxon>Bacteria</taxon>
        <taxon>Pseudomonadati</taxon>
        <taxon>Pseudomonadota</taxon>
        <taxon>Alphaproteobacteria</taxon>
        <taxon>Hyphomicrobiales</taxon>
        <taxon>Methylocystaceae</taxon>
        <taxon>Methylocystis</taxon>
    </lineage>
</organism>
<feature type="transmembrane region" description="Helical" evidence="1">
    <location>
        <begin position="12"/>
        <end position="35"/>
    </location>
</feature>
<keyword evidence="1" id="KW-0472">Membrane</keyword>
<dbReference type="RefSeq" id="WP_123176376.1">
    <property type="nucleotide sequence ID" value="NZ_QWDD01000001.1"/>
</dbReference>
<dbReference type="InterPro" id="IPR005625">
    <property type="entry name" value="PepSY-ass_TM"/>
</dbReference>
<sequence length="405" mass="45774">MPRALFVWLHRWAGLAMAGFLIVVGLTGSLLAFWLEINQWLTPELYPGPRAGIELDAAALARRAETLVPGAQPRTVYLGYPGSAQIGMEARDGAPLLDFEYIHLDPIDGRELGRVTWHGLPRRKNDIMPFVYGLHMYLAMSGIGEWILGAVALIWTIDCFVGFYLTLPAPSERSRKGFFARWTPSWQVKLRSSFYRANFDLHRASGLWLWAMLLVYAWSSVFFTLPNFYTRATQLVLDYEPPVWAQAGTPQTDARPPMEWEAAQATGERLMADMAREHDFAIERPLALYNLREKGLYEYRVRSSRDIGDKAGSTSILFDSRSGELKTLSLPTGHRSGTTLTTWLVELHTANLFGLPYRIFVCALGLVVAMLSVTGVYIWWKKRSARLAHVRRTEPRPAPAERTPA</sequence>
<comment type="caution">
    <text evidence="2">The sequence shown here is derived from an EMBL/GenBank/DDBJ whole genome shotgun (WGS) entry which is preliminary data.</text>
</comment>
<keyword evidence="1" id="KW-0812">Transmembrane</keyword>